<dbReference type="InterPro" id="IPR005761">
    <property type="entry name" value="UDP-N-AcMur-Glu-dNH2Pim_ligase"/>
</dbReference>
<dbReference type="EC" id="6.3.2.13" evidence="3"/>
<feature type="binding site" evidence="3">
    <location>
        <begin position="415"/>
        <end position="418"/>
    </location>
    <ligand>
        <name>meso-2,6-diaminopimelate</name>
        <dbReference type="ChEBI" id="CHEBI:57791"/>
    </ligand>
</feature>
<reference evidence="7" key="1">
    <citation type="submission" date="2013-06" db="EMBL/GenBank/DDBJ databases">
        <authorList>
            <person name="Weinstock G."/>
            <person name="Sodergren E."/>
            <person name="Clifton S."/>
            <person name="Fulton L."/>
            <person name="Fulton B."/>
            <person name="Courtney L."/>
            <person name="Fronick C."/>
            <person name="Harrison M."/>
            <person name="Strong C."/>
            <person name="Farmer C."/>
            <person name="Delahaunty K."/>
            <person name="Markovic C."/>
            <person name="Hall O."/>
            <person name="Minx P."/>
            <person name="Tomlinson C."/>
            <person name="Mitreva M."/>
            <person name="Nelson J."/>
            <person name="Hou S."/>
            <person name="Wollam A."/>
            <person name="Pepin K.H."/>
            <person name="Johnson M."/>
            <person name="Bhonagiri V."/>
            <person name="Nash W.E."/>
            <person name="Warren W."/>
            <person name="Chinwalla A."/>
            <person name="Mardis E.R."/>
            <person name="Wilson R.K."/>
        </authorList>
    </citation>
    <scope>NUCLEOTIDE SEQUENCE [LARGE SCALE GENOMIC DNA]</scope>
    <source>
        <strain evidence="7">ATCC 49176</strain>
    </source>
</reference>
<evidence type="ECO:0000256" key="3">
    <source>
        <dbReference type="HAMAP-Rule" id="MF_00208"/>
    </source>
</evidence>
<keyword evidence="3" id="KW-0547">Nucleotide-binding</keyword>
<feature type="binding site" evidence="3">
    <location>
        <begin position="155"/>
        <end position="156"/>
    </location>
    <ligand>
        <name>UDP-N-acetyl-alpha-D-muramoyl-L-alanyl-D-glutamate</name>
        <dbReference type="ChEBI" id="CHEBI:83900"/>
    </ligand>
</feature>
<dbReference type="UniPathway" id="UPA00219"/>
<feature type="binding site" evidence="3">
    <location>
        <begin position="113"/>
        <end position="119"/>
    </location>
    <ligand>
        <name>ATP</name>
        <dbReference type="ChEBI" id="CHEBI:30616"/>
    </ligand>
</feature>
<dbReference type="GO" id="GO:0005524">
    <property type="term" value="F:ATP binding"/>
    <property type="evidence" value="ECO:0007669"/>
    <property type="project" value="UniProtKB-UniRule"/>
</dbReference>
<keyword evidence="3" id="KW-0067">ATP-binding</keyword>
<evidence type="ECO:0000313" key="8">
    <source>
        <dbReference type="Proteomes" id="UP000019050"/>
    </source>
</evidence>
<dbReference type="EMBL" id="ACIN03000001">
    <property type="protein sequence ID" value="ESK66597.1"/>
    <property type="molecule type" value="Genomic_DNA"/>
</dbReference>
<keyword evidence="3 4" id="KW-0131">Cell cycle</keyword>
<dbReference type="GO" id="GO:0005737">
    <property type="term" value="C:cytoplasm"/>
    <property type="evidence" value="ECO:0007669"/>
    <property type="project" value="UniProtKB-SubCell"/>
</dbReference>
<feature type="binding site" evidence="3">
    <location>
        <position position="31"/>
    </location>
    <ligand>
        <name>UDP-N-acetyl-alpha-D-muramoyl-L-alanyl-D-glutamate</name>
        <dbReference type="ChEBI" id="CHEBI:83900"/>
    </ligand>
</feature>
<comment type="caution">
    <text evidence="3">Lacks conserved residue(s) required for the propagation of feature annotation.</text>
</comment>
<dbReference type="SUPFAM" id="SSF53244">
    <property type="entry name" value="MurD-like peptide ligases, peptide-binding domain"/>
    <property type="match status" value="1"/>
</dbReference>
<feature type="domain" description="Mur ligase C-terminal" evidence="5">
    <location>
        <begin position="341"/>
        <end position="467"/>
    </location>
</feature>
<organism evidence="7 8">
    <name type="scientific">Abiotrophia defectiva ATCC 49176</name>
    <dbReference type="NCBI Taxonomy" id="592010"/>
    <lineage>
        <taxon>Bacteria</taxon>
        <taxon>Bacillati</taxon>
        <taxon>Bacillota</taxon>
        <taxon>Bacilli</taxon>
        <taxon>Lactobacillales</taxon>
        <taxon>Aerococcaceae</taxon>
        <taxon>Abiotrophia</taxon>
    </lineage>
</organism>
<dbReference type="GeneID" id="84816452"/>
<dbReference type="InterPro" id="IPR013221">
    <property type="entry name" value="Mur_ligase_cen"/>
</dbReference>
<keyword evidence="3 4" id="KW-0573">Peptidoglycan synthesis</keyword>
<dbReference type="Gene3D" id="3.40.1190.10">
    <property type="entry name" value="Mur-like, catalytic domain"/>
    <property type="match status" value="1"/>
</dbReference>
<feature type="domain" description="Mur ligase central" evidence="6">
    <location>
        <begin position="111"/>
        <end position="317"/>
    </location>
</feature>
<dbReference type="PANTHER" id="PTHR23135">
    <property type="entry name" value="MUR LIGASE FAMILY MEMBER"/>
    <property type="match status" value="1"/>
</dbReference>
<dbReference type="HAMAP" id="MF_00208">
    <property type="entry name" value="MurE"/>
    <property type="match status" value="1"/>
</dbReference>
<evidence type="ECO:0000259" key="6">
    <source>
        <dbReference type="Pfam" id="PF08245"/>
    </source>
</evidence>
<proteinExistence type="inferred from homology"/>
<keyword evidence="8" id="KW-1185">Reference proteome</keyword>
<dbReference type="RefSeq" id="WP_023390945.1">
    <property type="nucleotide sequence ID" value="NZ_KI535340.1"/>
</dbReference>
<dbReference type="HOGENOM" id="CLU_022291_4_1_9"/>
<dbReference type="SUPFAM" id="SSF63418">
    <property type="entry name" value="MurE/MurF N-terminal domain"/>
    <property type="match status" value="1"/>
</dbReference>
<dbReference type="NCBIfam" id="TIGR01085">
    <property type="entry name" value="murE"/>
    <property type="match status" value="1"/>
</dbReference>
<dbReference type="InterPro" id="IPR004101">
    <property type="entry name" value="Mur_ligase_C"/>
</dbReference>
<name>W1Q5W0_ABIDE</name>
<feature type="binding site" evidence="3">
    <location>
        <position position="465"/>
    </location>
    <ligand>
        <name>meso-2,6-diaminopimelate</name>
        <dbReference type="ChEBI" id="CHEBI:57791"/>
    </ligand>
</feature>
<evidence type="ECO:0000256" key="2">
    <source>
        <dbReference type="ARBA" id="ARBA00005898"/>
    </source>
</evidence>
<dbReference type="InterPro" id="IPR036615">
    <property type="entry name" value="Mur_ligase_C_dom_sf"/>
</dbReference>
<dbReference type="NCBIfam" id="NF001126">
    <property type="entry name" value="PRK00139.1-4"/>
    <property type="match status" value="1"/>
</dbReference>
<evidence type="ECO:0000313" key="7">
    <source>
        <dbReference type="EMBL" id="ESK66597.1"/>
    </source>
</evidence>
<dbReference type="STRING" id="592010.GCWU000182_000288"/>
<dbReference type="AlphaFoldDB" id="W1Q5W0"/>
<gene>
    <name evidence="3" type="primary">murE</name>
    <name evidence="7" type="ORF">GCWU000182_000288</name>
</gene>
<sequence length="496" mass="54608">MQVEDLLRAVPSGQLYGPEIKGEITQLVNDTRNLVPGCAFVAIKGLQFDGHTAVDQVAAAGAKLMVVEVLPENWQDYPLSFFLVPSTFRAQALLANQFFGRPTEQLNVVAVTGTNGKTTISSLISDLLMRLGHKTGLIGTLHYKVDQTYYPSINTTPNALALQQLFAEMVSVGCQDALIEASSHALALGRLWATDIDCAIFTNLTREHLDFHKTMEGYAYAKSLLFAQLGQKFAGEGPRLAIINADDPYASIMMQATSADVLTYSLEDPKASAYADQLAVQDGNQTFRLHYRNQTYQVVSPMLGAYNVANFMAAFLCLVDYYHVQPQTVVDLMLSFGGVEGRMQRLDLGQEFQVVVDFAHTPDAIERVLQELKAQSPKRLVTIIGHSGGNRDSGARPEIGDKVFEYSDWIIFTADNPRHEPVAKICAELIGNHDEVPYQVIEDRKAAIDYVISQAQAGDLLVFAGKGSEPYQIIGDDKLPYDEVTEIEAAFTRHFG</sequence>
<dbReference type="GO" id="GO:0008360">
    <property type="term" value="P:regulation of cell shape"/>
    <property type="evidence" value="ECO:0007669"/>
    <property type="project" value="UniProtKB-KW"/>
</dbReference>
<feature type="binding site" evidence="3">
    <location>
        <position position="391"/>
    </location>
    <ligand>
        <name>meso-2,6-diaminopimelate</name>
        <dbReference type="ChEBI" id="CHEBI:57791"/>
    </ligand>
</feature>
<dbReference type="GO" id="GO:0051301">
    <property type="term" value="P:cell division"/>
    <property type="evidence" value="ECO:0007669"/>
    <property type="project" value="UniProtKB-KW"/>
</dbReference>
<protein>
    <recommendedName>
        <fullName evidence="3">UDP-N-acetylmuramoyl-L-alanyl-D-glutamate--2,6-diaminopimelate ligase</fullName>
        <ecNumber evidence="3">6.3.2.13</ecNumber>
    </recommendedName>
    <alternativeName>
        <fullName evidence="3">Meso-A2pm-adding enzyme</fullName>
    </alternativeName>
    <alternativeName>
        <fullName evidence="3">Meso-diaminopimelate-adding enzyme</fullName>
    </alternativeName>
    <alternativeName>
        <fullName evidence="3">UDP-MurNAc-L-Ala-D-Glu:meso-diaminopimelate ligase</fullName>
    </alternativeName>
    <alternativeName>
        <fullName evidence="3">UDP-MurNAc-tripeptide synthetase</fullName>
    </alternativeName>
    <alternativeName>
        <fullName evidence="3">UDP-N-acetylmuramyl-tripeptide synthetase</fullName>
    </alternativeName>
</protein>
<comment type="subcellular location">
    <subcellularLocation>
        <location evidence="3 4">Cytoplasm</location>
    </subcellularLocation>
</comment>
<dbReference type="Pfam" id="PF08245">
    <property type="entry name" value="Mur_ligase_M"/>
    <property type="match status" value="1"/>
</dbReference>
<comment type="cofactor">
    <cofactor evidence="3">
        <name>Mg(2+)</name>
        <dbReference type="ChEBI" id="CHEBI:18420"/>
    </cofactor>
</comment>
<keyword evidence="3 7" id="KW-0436">Ligase</keyword>
<dbReference type="GO" id="GO:0009252">
    <property type="term" value="P:peptidoglycan biosynthetic process"/>
    <property type="evidence" value="ECO:0007669"/>
    <property type="project" value="UniProtKB-UniRule"/>
</dbReference>
<feature type="short sequence motif" description="Meso-diaminopimelate recognition motif" evidence="3">
    <location>
        <begin position="415"/>
        <end position="418"/>
    </location>
</feature>
<dbReference type="eggNOG" id="COG0769">
    <property type="taxonomic scope" value="Bacteria"/>
</dbReference>
<dbReference type="Pfam" id="PF02875">
    <property type="entry name" value="Mur_ligase_C"/>
    <property type="match status" value="1"/>
</dbReference>
<dbReference type="GO" id="GO:0008765">
    <property type="term" value="F:UDP-N-acetylmuramoylalanyl-D-glutamate-2,6-diaminopimelate ligase activity"/>
    <property type="evidence" value="ECO:0007669"/>
    <property type="project" value="UniProtKB-UniRule"/>
</dbReference>
<comment type="function">
    <text evidence="3">Catalyzes the addition of meso-diaminopimelic acid to the nucleotide precursor UDP-N-acetylmuramoyl-L-alanyl-D-glutamate (UMAG) in the biosynthesis of bacterial cell-wall peptidoglycan.</text>
</comment>
<dbReference type="Gene3D" id="3.90.190.20">
    <property type="entry name" value="Mur ligase, C-terminal domain"/>
    <property type="match status" value="1"/>
</dbReference>
<feature type="modified residue" description="N6-carboxylysine" evidence="3">
    <location>
        <position position="222"/>
    </location>
</feature>
<dbReference type="OrthoDB" id="9800958at2"/>
<feature type="binding site" evidence="3">
    <location>
        <position position="469"/>
    </location>
    <ligand>
        <name>meso-2,6-diaminopimelate</name>
        <dbReference type="ChEBI" id="CHEBI:57791"/>
    </ligand>
</feature>
<dbReference type="SUPFAM" id="SSF53623">
    <property type="entry name" value="MurD-like peptide ligases, catalytic domain"/>
    <property type="match status" value="1"/>
</dbReference>
<comment type="catalytic activity">
    <reaction evidence="3">
        <text>UDP-N-acetyl-alpha-D-muramoyl-L-alanyl-D-glutamate + meso-2,6-diaminopimelate + ATP = UDP-N-acetyl-alpha-D-muramoyl-L-alanyl-gamma-D-glutamyl-meso-2,6-diaminopimelate + ADP + phosphate + H(+)</text>
        <dbReference type="Rhea" id="RHEA:23676"/>
        <dbReference type="ChEBI" id="CHEBI:15378"/>
        <dbReference type="ChEBI" id="CHEBI:30616"/>
        <dbReference type="ChEBI" id="CHEBI:43474"/>
        <dbReference type="ChEBI" id="CHEBI:57791"/>
        <dbReference type="ChEBI" id="CHEBI:83900"/>
        <dbReference type="ChEBI" id="CHEBI:83905"/>
        <dbReference type="ChEBI" id="CHEBI:456216"/>
        <dbReference type="EC" id="6.3.2.13"/>
    </reaction>
</comment>
<dbReference type="GO" id="GO:0000287">
    <property type="term" value="F:magnesium ion binding"/>
    <property type="evidence" value="ECO:0007669"/>
    <property type="project" value="UniProtKB-UniRule"/>
</dbReference>
<keyword evidence="3 4" id="KW-0132">Cell division</keyword>
<comment type="similarity">
    <text evidence="2 3">Belongs to the MurCDEF family. MurE subfamily.</text>
</comment>
<comment type="caution">
    <text evidence="7">The sequence shown here is derived from an EMBL/GenBank/DDBJ whole genome shotgun (WGS) entry which is preliminary data.</text>
</comment>
<comment type="PTM">
    <text evidence="3">Carboxylation is probably crucial for Mg(2+) binding and, consequently, for the gamma-phosphate positioning of ATP.</text>
</comment>
<keyword evidence="3" id="KW-0963">Cytoplasm</keyword>
<dbReference type="PANTHER" id="PTHR23135:SF4">
    <property type="entry name" value="UDP-N-ACETYLMURAMOYL-L-ALANYL-D-GLUTAMATE--2,6-DIAMINOPIMELATE LIGASE MURE HOMOLOG, CHLOROPLASTIC"/>
    <property type="match status" value="1"/>
</dbReference>
<feature type="binding site" evidence="3">
    <location>
        <position position="182"/>
    </location>
    <ligand>
        <name>UDP-N-acetyl-alpha-D-muramoyl-L-alanyl-D-glutamate</name>
        <dbReference type="ChEBI" id="CHEBI:83900"/>
    </ligand>
</feature>
<dbReference type="Proteomes" id="UP000019050">
    <property type="component" value="Unassembled WGS sequence"/>
</dbReference>
<feature type="binding site" evidence="3">
    <location>
        <position position="154"/>
    </location>
    <ligand>
        <name>UDP-N-acetyl-alpha-D-muramoyl-L-alanyl-D-glutamate</name>
        <dbReference type="ChEBI" id="CHEBI:83900"/>
    </ligand>
</feature>
<evidence type="ECO:0000259" key="5">
    <source>
        <dbReference type="Pfam" id="PF02875"/>
    </source>
</evidence>
<dbReference type="GO" id="GO:0071555">
    <property type="term" value="P:cell wall organization"/>
    <property type="evidence" value="ECO:0007669"/>
    <property type="project" value="UniProtKB-KW"/>
</dbReference>
<keyword evidence="3 4" id="KW-0133">Cell shape</keyword>
<dbReference type="InterPro" id="IPR035911">
    <property type="entry name" value="MurE/MurF_N"/>
</dbReference>
<comment type="pathway">
    <text evidence="1 3 4">Cell wall biogenesis; peptidoglycan biosynthesis.</text>
</comment>
<accession>W1Q5W0</accession>
<feature type="binding site" evidence="3">
    <location>
        <position position="190"/>
    </location>
    <ligand>
        <name>UDP-N-acetyl-alpha-D-muramoyl-L-alanyl-D-glutamate</name>
        <dbReference type="ChEBI" id="CHEBI:83900"/>
    </ligand>
</feature>
<evidence type="ECO:0000256" key="1">
    <source>
        <dbReference type="ARBA" id="ARBA00004752"/>
    </source>
</evidence>
<evidence type="ECO:0000256" key="4">
    <source>
        <dbReference type="RuleBase" id="RU004135"/>
    </source>
</evidence>
<keyword evidence="3" id="KW-0460">Magnesium</keyword>
<keyword evidence="3 4" id="KW-0961">Cell wall biogenesis/degradation</keyword>
<dbReference type="InterPro" id="IPR036565">
    <property type="entry name" value="Mur-like_cat_sf"/>
</dbReference>
<dbReference type="Gene3D" id="3.40.1390.10">
    <property type="entry name" value="MurE/MurF, N-terminal domain"/>
    <property type="match status" value="1"/>
</dbReference>